<gene>
    <name evidence="2" type="ORF">DASB73_008930</name>
</gene>
<dbReference type="EMBL" id="BTGC01000003">
    <property type="protein sequence ID" value="GMM49935.1"/>
    <property type="molecule type" value="Genomic_DNA"/>
</dbReference>
<sequence>MAKTDDIGYPPDQLNDDEIIAKVKQNRGSTFDIEIPESHIPRVTKVLPSFTGNTLLVALSPKLRNKFFVRRNGLVVAVLEDTGKVKGEIINIVADPRQWKNFPEFPPEYNVAKTDNSLELPPSLSDEEEEEEDEF</sequence>
<evidence type="ECO:0000313" key="3">
    <source>
        <dbReference type="Proteomes" id="UP001362899"/>
    </source>
</evidence>
<dbReference type="InterPro" id="IPR001253">
    <property type="entry name" value="TIF_eIF-1A"/>
</dbReference>
<protein>
    <submittedName>
        <fullName evidence="2">Uncharacterized protein</fullName>
    </submittedName>
</protein>
<feature type="region of interest" description="Disordered" evidence="1">
    <location>
        <begin position="109"/>
        <end position="135"/>
    </location>
</feature>
<organism evidence="2 3">
    <name type="scientific">Starmerella bacillaris</name>
    <name type="common">Yeast</name>
    <name type="synonym">Candida zemplinina</name>
    <dbReference type="NCBI Taxonomy" id="1247836"/>
    <lineage>
        <taxon>Eukaryota</taxon>
        <taxon>Fungi</taxon>
        <taxon>Dikarya</taxon>
        <taxon>Ascomycota</taxon>
        <taxon>Saccharomycotina</taxon>
        <taxon>Dipodascomycetes</taxon>
        <taxon>Dipodascales</taxon>
        <taxon>Trichomonascaceae</taxon>
        <taxon>Starmerella</taxon>
    </lineage>
</organism>
<dbReference type="Proteomes" id="UP001362899">
    <property type="component" value="Unassembled WGS sequence"/>
</dbReference>
<name>A0AAV5REY9_STABA</name>
<proteinExistence type="predicted"/>
<keyword evidence="3" id="KW-1185">Reference proteome</keyword>
<reference evidence="2 3" key="1">
    <citation type="journal article" date="2023" name="Elife">
        <title>Identification of key yeast species and microbe-microbe interactions impacting larval growth of Drosophila in the wild.</title>
        <authorList>
            <person name="Mure A."/>
            <person name="Sugiura Y."/>
            <person name="Maeda R."/>
            <person name="Honda K."/>
            <person name="Sakurai N."/>
            <person name="Takahashi Y."/>
            <person name="Watada M."/>
            <person name="Katoh T."/>
            <person name="Gotoh A."/>
            <person name="Gotoh Y."/>
            <person name="Taniguchi I."/>
            <person name="Nakamura K."/>
            <person name="Hayashi T."/>
            <person name="Katayama T."/>
            <person name="Uemura T."/>
            <person name="Hattori Y."/>
        </authorList>
    </citation>
    <scope>NUCLEOTIDE SEQUENCE [LARGE SCALE GENOMIC DNA]</scope>
    <source>
        <strain evidence="2 3">SB-73</strain>
    </source>
</reference>
<dbReference type="InterPro" id="IPR012340">
    <property type="entry name" value="NA-bd_OB-fold"/>
</dbReference>
<evidence type="ECO:0000256" key="1">
    <source>
        <dbReference type="SAM" id="MobiDB-lite"/>
    </source>
</evidence>
<dbReference type="SUPFAM" id="SSF50249">
    <property type="entry name" value="Nucleic acid-binding proteins"/>
    <property type="match status" value="1"/>
</dbReference>
<dbReference type="Gene3D" id="2.40.50.140">
    <property type="entry name" value="Nucleic acid-binding proteins"/>
    <property type="match status" value="1"/>
</dbReference>
<dbReference type="AlphaFoldDB" id="A0AAV5REY9"/>
<feature type="compositionally biased region" description="Acidic residues" evidence="1">
    <location>
        <begin position="125"/>
        <end position="135"/>
    </location>
</feature>
<dbReference type="GO" id="GO:0003743">
    <property type="term" value="F:translation initiation factor activity"/>
    <property type="evidence" value="ECO:0007669"/>
    <property type="project" value="InterPro"/>
</dbReference>
<accession>A0AAV5REY9</accession>
<dbReference type="SMART" id="SM00652">
    <property type="entry name" value="eIF1a"/>
    <property type="match status" value="1"/>
</dbReference>
<evidence type="ECO:0000313" key="2">
    <source>
        <dbReference type="EMBL" id="GMM49935.1"/>
    </source>
</evidence>
<comment type="caution">
    <text evidence="2">The sequence shown here is derived from an EMBL/GenBank/DDBJ whole genome shotgun (WGS) entry which is preliminary data.</text>
</comment>